<evidence type="ECO:0000313" key="2">
    <source>
        <dbReference type="Proteomes" id="UP000821845"/>
    </source>
</evidence>
<organism evidence="1 2">
    <name type="scientific">Hyalomma asiaticum</name>
    <name type="common">Tick</name>
    <dbReference type="NCBI Taxonomy" id="266040"/>
    <lineage>
        <taxon>Eukaryota</taxon>
        <taxon>Metazoa</taxon>
        <taxon>Ecdysozoa</taxon>
        <taxon>Arthropoda</taxon>
        <taxon>Chelicerata</taxon>
        <taxon>Arachnida</taxon>
        <taxon>Acari</taxon>
        <taxon>Parasitiformes</taxon>
        <taxon>Ixodida</taxon>
        <taxon>Ixodoidea</taxon>
        <taxon>Ixodidae</taxon>
        <taxon>Hyalomminae</taxon>
        <taxon>Hyalomma</taxon>
    </lineage>
</organism>
<evidence type="ECO:0000313" key="1">
    <source>
        <dbReference type="EMBL" id="KAH6943636.1"/>
    </source>
</evidence>
<proteinExistence type="predicted"/>
<sequence length="158" mass="17733">MPAADNIASDFTQAPRDPALPESEEPKELLHPVTSFRNITRMYQEERRRLPEAHPKLTRQQQTTLRRAQAGSLAHPVVINPMYPVEHDTFCPFCKREKGTMLHILAEGTQLKTPFPSTQHSQFPVPLAMGYLVIQHRPTDSACTDGQGPGVARNIWAA</sequence>
<keyword evidence="2" id="KW-1185">Reference proteome</keyword>
<name>A0ACB7T8Z1_HYAAI</name>
<protein>
    <submittedName>
        <fullName evidence="1">Uncharacterized protein</fullName>
    </submittedName>
</protein>
<reference evidence="1" key="1">
    <citation type="submission" date="2020-05" db="EMBL/GenBank/DDBJ databases">
        <title>Large-scale comparative analyses of tick genomes elucidate their genetic diversity and vector capacities.</title>
        <authorList>
            <person name="Jia N."/>
            <person name="Wang J."/>
            <person name="Shi W."/>
            <person name="Du L."/>
            <person name="Sun Y."/>
            <person name="Zhan W."/>
            <person name="Jiang J."/>
            <person name="Wang Q."/>
            <person name="Zhang B."/>
            <person name="Ji P."/>
            <person name="Sakyi L.B."/>
            <person name="Cui X."/>
            <person name="Yuan T."/>
            <person name="Jiang B."/>
            <person name="Yang W."/>
            <person name="Lam T.T.-Y."/>
            <person name="Chang Q."/>
            <person name="Ding S."/>
            <person name="Wang X."/>
            <person name="Zhu J."/>
            <person name="Ruan X."/>
            <person name="Zhao L."/>
            <person name="Wei J."/>
            <person name="Que T."/>
            <person name="Du C."/>
            <person name="Cheng J."/>
            <person name="Dai P."/>
            <person name="Han X."/>
            <person name="Huang E."/>
            <person name="Gao Y."/>
            <person name="Liu J."/>
            <person name="Shao H."/>
            <person name="Ye R."/>
            <person name="Li L."/>
            <person name="Wei W."/>
            <person name="Wang X."/>
            <person name="Wang C."/>
            <person name="Yang T."/>
            <person name="Huo Q."/>
            <person name="Li W."/>
            <person name="Guo W."/>
            <person name="Chen H."/>
            <person name="Zhou L."/>
            <person name="Ni X."/>
            <person name="Tian J."/>
            <person name="Zhou Y."/>
            <person name="Sheng Y."/>
            <person name="Liu T."/>
            <person name="Pan Y."/>
            <person name="Xia L."/>
            <person name="Li J."/>
            <person name="Zhao F."/>
            <person name="Cao W."/>
        </authorList>
    </citation>
    <scope>NUCLEOTIDE SEQUENCE</scope>
    <source>
        <strain evidence="1">Hyas-2018</strain>
    </source>
</reference>
<dbReference type="Proteomes" id="UP000821845">
    <property type="component" value="Chromosome 10"/>
</dbReference>
<comment type="caution">
    <text evidence="1">The sequence shown here is derived from an EMBL/GenBank/DDBJ whole genome shotgun (WGS) entry which is preliminary data.</text>
</comment>
<accession>A0ACB7T8Z1</accession>
<gene>
    <name evidence="1" type="ORF">HPB50_025020</name>
</gene>
<dbReference type="EMBL" id="CM023490">
    <property type="protein sequence ID" value="KAH6943636.1"/>
    <property type="molecule type" value="Genomic_DNA"/>
</dbReference>